<dbReference type="InterPro" id="IPR016195">
    <property type="entry name" value="Pol/histidinol_Pase-like"/>
</dbReference>
<comment type="caution">
    <text evidence="5">The sequence shown here is derived from an EMBL/GenBank/DDBJ whole genome shotgun (WGS) entry which is preliminary data.</text>
</comment>
<gene>
    <name evidence="5" type="ORF">CLODIP_2_CD04719</name>
</gene>
<organism evidence="5 6">
    <name type="scientific">Cloeon dipterum</name>
    <dbReference type="NCBI Taxonomy" id="197152"/>
    <lineage>
        <taxon>Eukaryota</taxon>
        <taxon>Metazoa</taxon>
        <taxon>Ecdysozoa</taxon>
        <taxon>Arthropoda</taxon>
        <taxon>Hexapoda</taxon>
        <taxon>Insecta</taxon>
        <taxon>Pterygota</taxon>
        <taxon>Palaeoptera</taxon>
        <taxon>Ephemeroptera</taxon>
        <taxon>Pisciforma</taxon>
        <taxon>Baetidae</taxon>
        <taxon>Cloeon</taxon>
    </lineage>
</organism>
<proteinExistence type="inferred from homology"/>
<dbReference type="PANTHER" id="PTHR13031">
    <property type="entry name" value="RIBONUCLEASE P SUBUNIT P30"/>
    <property type="match status" value="1"/>
</dbReference>
<evidence type="ECO:0000313" key="5">
    <source>
        <dbReference type="EMBL" id="CAB3388064.1"/>
    </source>
</evidence>
<evidence type="ECO:0000256" key="4">
    <source>
        <dbReference type="SAM" id="MobiDB-lite"/>
    </source>
</evidence>
<dbReference type="EMBL" id="CADEPI010000689">
    <property type="protein sequence ID" value="CAB3388064.1"/>
    <property type="molecule type" value="Genomic_DNA"/>
</dbReference>
<evidence type="ECO:0000313" key="6">
    <source>
        <dbReference type="Proteomes" id="UP000494165"/>
    </source>
</evidence>
<comment type="subcellular location">
    <subcellularLocation>
        <location evidence="1">Nucleus</location>
    </subcellularLocation>
</comment>
<keyword evidence="6" id="KW-1185">Reference proteome</keyword>
<comment type="similarity">
    <text evidence="2">Belongs to the eukaryotic/archaeal RNase P protein component 3 family.</text>
</comment>
<feature type="region of interest" description="Disordered" evidence="4">
    <location>
        <begin position="256"/>
        <end position="282"/>
    </location>
</feature>
<evidence type="ECO:0000256" key="3">
    <source>
        <dbReference type="ARBA" id="ARBA00022694"/>
    </source>
</evidence>
<dbReference type="AlphaFoldDB" id="A0A8S1DVF3"/>
<dbReference type="Proteomes" id="UP000494165">
    <property type="component" value="Unassembled WGS sequence"/>
</dbReference>
<name>A0A8S1DVF3_9INSE</name>
<reference evidence="5 6" key="1">
    <citation type="submission" date="2020-04" db="EMBL/GenBank/DDBJ databases">
        <authorList>
            <person name="Alioto T."/>
            <person name="Alioto T."/>
            <person name="Gomez Garrido J."/>
        </authorList>
    </citation>
    <scope>NUCLEOTIDE SEQUENCE [LARGE SCALE GENOMIC DNA]</scope>
</reference>
<protein>
    <submittedName>
        <fullName evidence="5">Uncharacterized protein</fullName>
    </submittedName>
</protein>
<dbReference type="Pfam" id="PF01876">
    <property type="entry name" value="RNase_P_p30"/>
    <property type="match status" value="1"/>
</dbReference>
<dbReference type="SUPFAM" id="SSF89550">
    <property type="entry name" value="PHP domain-like"/>
    <property type="match status" value="1"/>
</dbReference>
<keyword evidence="3" id="KW-0819">tRNA processing</keyword>
<dbReference type="GO" id="GO:0008033">
    <property type="term" value="P:tRNA processing"/>
    <property type="evidence" value="ECO:0007669"/>
    <property type="project" value="UniProtKB-KW"/>
</dbReference>
<evidence type="ECO:0000256" key="2">
    <source>
        <dbReference type="ARBA" id="ARBA00007331"/>
    </source>
</evidence>
<dbReference type="PANTHER" id="PTHR13031:SF0">
    <property type="entry name" value="RIBONUCLEASE P PROTEIN SUBUNIT P30"/>
    <property type="match status" value="1"/>
</dbReference>
<evidence type="ECO:0000256" key="1">
    <source>
        <dbReference type="ARBA" id="ARBA00004123"/>
    </source>
</evidence>
<dbReference type="InterPro" id="IPR002738">
    <property type="entry name" value="RNase_P_p30"/>
</dbReference>
<dbReference type="Gene3D" id="3.20.20.140">
    <property type="entry name" value="Metal-dependent hydrolases"/>
    <property type="match status" value="1"/>
</dbReference>
<accession>A0A8S1DVF3</accession>
<dbReference type="GO" id="GO:0005655">
    <property type="term" value="C:nucleolar ribonuclease P complex"/>
    <property type="evidence" value="ECO:0007669"/>
    <property type="project" value="TreeGrafter"/>
</dbReference>
<dbReference type="GO" id="GO:0003723">
    <property type="term" value="F:RNA binding"/>
    <property type="evidence" value="ECO:0007669"/>
    <property type="project" value="TreeGrafter"/>
</dbReference>
<sequence length="282" mass="30303">MSVGFCDLNLRPPNKADVRNLCSAAKNAGYSVVAVSTEVDVNVFAKKGKKGDANAIIPPPMDLTALQKEFEGKLKILQRLTVQISDNLQAYKVSQSSTAMEYDILAVQPLNPQAFQHACSVMEVDIVSFDASDCAPLKAARKVVRQAGERGIYFEAQYSPLIASSATRRNAITLAHALHAVGRGKCNLVLTSGAAASTFLRSPYDVANFSMLLGLSEESAKNCMKQAARTVLLNAQARKIGRGMVFGSLSRPVEDKLAEENGVPPSKKRKADDDASEVTVIN</sequence>
<dbReference type="OrthoDB" id="17948at2759"/>